<dbReference type="GO" id="GO:0008934">
    <property type="term" value="F:inositol monophosphate 1-phosphatase activity"/>
    <property type="evidence" value="ECO:0007669"/>
    <property type="project" value="TreeGrafter"/>
</dbReference>
<feature type="binding site" evidence="2">
    <location>
        <position position="93"/>
    </location>
    <ligand>
        <name>Mg(2+)</name>
        <dbReference type="ChEBI" id="CHEBI:18420"/>
        <label>2</label>
    </ligand>
</feature>
<dbReference type="GO" id="GO:0006020">
    <property type="term" value="P:inositol metabolic process"/>
    <property type="evidence" value="ECO:0007669"/>
    <property type="project" value="TreeGrafter"/>
</dbReference>
<dbReference type="OrthoDB" id="9785695at2"/>
<evidence type="ECO:0000256" key="2">
    <source>
        <dbReference type="PIRSR" id="PIRSR600760-2"/>
    </source>
</evidence>
<evidence type="ECO:0000313" key="3">
    <source>
        <dbReference type="EMBL" id="ACB96043.1"/>
    </source>
</evidence>
<proteinExistence type="inferred from homology"/>
<sequence>MAIRIIEDVTDILREAAAEAILPRFRRLSEKDIEEKAPGDLVTAADRHAETYITERLRKLDPQARIVGEEACAAAPSLATGLDQGTIFVLDPLDGTGNFAAGRMPFAIMAALLREGEIIAAWILDPLSNQLCTAEQGSGAFIDGRRLKATPREAGPLRGSISTRFMPPDMREALEPRLTALLPDRLEPFLCAGAEYPALAKGERDFATFWRSLPWDHLPGTLFLREAGGHVARFDGTPYRAGQDGKGLIAAHSFELWQEARGLLIPNF</sequence>
<dbReference type="GO" id="GO:0007165">
    <property type="term" value="P:signal transduction"/>
    <property type="evidence" value="ECO:0007669"/>
    <property type="project" value="TreeGrafter"/>
</dbReference>
<organism evidence="3 4">
    <name type="scientific">Beijerinckia indica subsp. indica (strain ATCC 9039 / DSM 1715 / NCIMB 8712)</name>
    <dbReference type="NCBI Taxonomy" id="395963"/>
    <lineage>
        <taxon>Bacteria</taxon>
        <taxon>Pseudomonadati</taxon>
        <taxon>Pseudomonadota</taxon>
        <taxon>Alphaproteobacteria</taxon>
        <taxon>Hyphomicrobiales</taxon>
        <taxon>Beijerinckiaceae</taxon>
        <taxon>Beijerinckia</taxon>
    </lineage>
</organism>
<dbReference type="InterPro" id="IPR000760">
    <property type="entry name" value="Inositol_monophosphatase-like"/>
</dbReference>
<dbReference type="EMBL" id="CP001016">
    <property type="protein sequence ID" value="ACB96043.1"/>
    <property type="molecule type" value="Genomic_DNA"/>
</dbReference>
<dbReference type="GO" id="GO:0046872">
    <property type="term" value="F:metal ion binding"/>
    <property type="evidence" value="ECO:0007669"/>
    <property type="project" value="UniProtKB-KW"/>
</dbReference>
<dbReference type="HOGENOM" id="CLU_044118_6_0_5"/>
<feature type="binding site" evidence="2">
    <location>
        <position position="69"/>
    </location>
    <ligand>
        <name>Mg(2+)</name>
        <dbReference type="ChEBI" id="CHEBI:18420"/>
        <label>1</label>
        <note>catalytic</note>
    </ligand>
</feature>
<accession>B2II89</accession>
<keyword evidence="2" id="KW-0479">Metal-binding</keyword>
<protein>
    <submittedName>
        <fullName evidence="3">Inositol monophosphatase</fullName>
    </submittedName>
</protein>
<evidence type="ECO:0000313" key="4">
    <source>
        <dbReference type="Proteomes" id="UP000001695"/>
    </source>
</evidence>
<dbReference type="SUPFAM" id="SSF56655">
    <property type="entry name" value="Carbohydrate phosphatase"/>
    <property type="match status" value="1"/>
</dbReference>
<keyword evidence="2" id="KW-0460">Magnesium</keyword>
<dbReference type="Gene3D" id="3.30.540.10">
    <property type="entry name" value="Fructose-1,6-Bisphosphatase, subunit A, domain 1"/>
    <property type="match status" value="1"/>
</dbReference>
<comment type="cofactor">
    <cofactor evidence="2">
        <name>Mg(2+)</name>
        <dbReference type="ChEBI" id="CHEBI:18420"/>
    </cofactor>
</comment>
<dbReference type="Gene3D" id="3.40.190.80">
    <property type="match status" value="1"/>
</dbReference>
<dbReference type="KEGG" id="bid:Bind_2434"/>
<gene>
    <name evidence="3" type="ordered locus">Bind_2434</name>
</gene>
<dbReference type="Proteomes" id="UP000001695">
    <property type="component" value="Chromosome"/>
</dbReference>
<keyword evidence="4" id="KW-1185">Reference proteome</keyword>
<dbReference type="PRINTS" id="PR00377">
    <property type="entry name" value="IMPHPHTASES"/>
</dbReference>
<evidence type="ECO:0000256" key="1">
    <source>
        <dbReference type="ARBA" id="ARBA00009759"/>
    </source>
</evidence>
<comment type="similarity">
    <text evidence="1">Belongs to the inositol monophosphatase superfamily.</text>
</comment>
<dbReference type="eggNOG" id="COG0483">
    <property type="taxonomic scope" value="Bacteria"/>
</dbReference>
<reference evidence="3 4" key="2">
    <citation type="journal article" date="2010" name="J. Bacteriol.">
        <title>Complete genome sequence of Beijerinckia indica subsp. indica.</title>
        <authorList>
            <person name="Tamas I."/>
            <person name="Dedysh S.N."/>
            <person name="Liesack W."/>
            <person name="Stott M.B."/>
            <person name="Alam M."/>
            <person name="Murrell J.C."/>
            <person name="Dunfield P.F."/>
        </authorList>
    </citation>
    <scope>NUCLEOTIDE SEQUENCE [LARGE SCALE GENOMIC DNA]</scope>
    <source>
        <strain evidence="4">ATCC 9039 / DSM 1715 / NCIMB 8712</strain>
    </source>
</reference>
<dbReference type="Pfam" id="PF00459">
    <property type="entry name" value="Inositol_P"/>
    <property type="match status" value="1"/>
</dbReference>
<reference evidence="4" key="1">
    <citation type="submission" date="2008-03" db="EMBL/GenBank/DDBJ databases">
        <title>Complete sequence of chromosome of Beijerinckia indica subsp. indica ATCC 9039.</title>
        <authorList>
            <consortium name="US DOE Joint Genome Institute"/>
            <person name="Copeland A."/>
            <person name="Lucas S."/>
            <person name="Lapidus A."/>
            <person name="Glavina del Rio T."/>
            <person name="Dalin E."/>
            <person name="Tice H."/>
            <person name="Bruce D."/>
            <person name="Goodwin L."/>
            <person name="Pitluck S."/>
            <person name="LaButti K."/>
            <person name="Schmutz J."/>
            <person name="Larimer F."/>
            <person name="Land M."/>
            <person name="Hauser L."/>
            <person name="Kyrpides N."/>
            <person name="Mikhailova N."/>
            <person name="Dunfield P.F."/>
            <person name="Dedysh S.N."/>
            <person name="Liesack W."/>
            <person name="Saw J.H."/>
            <person name="Alam M."/>
            <person name="Chen Y."/>
            <person name="Murrell J.C."/>
            <person name="Richardson P."/>
        </authorList>
    </citation>
    <scope>NUCLEOTIDE SEQUENCE [LARGE SCALE GENOMIC DNA]</scope>
    <source>
        <strain evidence="4">ATCC 9039 / DSM 1715 / NCIMB 8712</strain>
    </source>
</reference>
<dbReference type="PANTHER" id="PTHR20854:SF4">
    <property type="entry name" value="INOSITOL-1-MONOPHOSPHATASE-RELATED"/>
    <property type="match status" value="1"/>
</dbReference>
<name>B2II89_BEII9</name>
<dbReference type="PANTHER" id="PTHR20854">
    <property type="entry name" value="INOSITOL MONOPHOSPHATASE"/>
    <property type="match status" value="1"/>
</dbReference>
<dbReference type="STRING" id="395963.Bind_2434"/>
<dbReference type="AlphaFoldDB" id="B2II89"/>
<feature type="binding site" evidence="2">
    <location>
        <position position="91"/>
    </location>
    <ligand>
        <name>Mg(2+)</name>
        <dbReference type="ChEBI" id="CHEBI:18420"/>
        <label>1</label>
        <note>catalytic</note>
    </ligand>
</feature>
<dbReference type="RefSeq" id="WP_012385396.1">
    <property type="nucleotide sequence ID" value="NC_010581.1"/>
</dbReference>
<feature type="binding site" evidence="2">
    <location>
        <position position="216"/>
    </location>
    <ligand>
        <name>Mg(2+)</name>
        <dbReference type="ChEBI" id="CHEBI:18420"/>
        <label>1</label>
        <note>catalytic</note>
    </ligand>
</feature>
<feature type="binding site" evidence="2">
    <location>
        <position position="94"/>
    </location>
    <ligand>
        <name>Mg(2+)</name>
        <dbReference type="ChEBI" id="CHEBI:18420"/>
        <label>1</label>
        <note>catalytic</note>
    </ligand>
</feature>